<keyword evidence="2" id="KW-1185">Reference proteome</keyword>
<gene>
    <name evidence="1" type="ORF">PMAYCL1PPCAC_03301</name>
</gene>
<dbReference type="AlphaFoldDB" id="A0AAN4Z393"/>
<reference evidence="2" key="1">
    <citation type="submission" date="2022-10" db="EMBL/GenBank/DDBJ databases">
        <title>Genome assembly of Pristionchus species.</title>
        <authorList>
            <person name="Yoshida K."/>
            <person name="Sommer R.J."/>
        </authorList>
    </citation>
    <scope>NUCLEOTIDE SEQUENCE [LARGE SCALE GENOMIC DNA]</scope>
    <source>
        <strain evidence="2">RS5460</strain>
    </source>
</reference>
<dbReference type="EMBL" id="BTRK01000001">
    <property type="protein sequence ID" value="GMR33106.1"/>
    <property type="molecule type" value="Genomic_DNA"/>
</dbReference>
<name>A0AAN4Z393_9BILA</name>
<protein>
    <submittedName>
        <fullName evidence="1">Uncharacterized protein</fullName>
    </submittedName>
</protein>
<evidence type="ECO:0000313" key="2">
    <source>
        <dbReference type="Proteomes" id="UP001328107"/>
    </source>
</evidence>
<comment type="caution">
    <text evidence="1">The sequence shown here is derived from an EMBL/GenBank/DDBJ whole genome shotgun (WGS) entry which is preliminary data.</text>
</comment>
<dbReference type="Proteomes" id="UP001328107">
    <property type="component" value="Unassembled WGS sequence"/>
</dbReference>
<feature type="non-terminal residue" evidence="1">
    <location>
        <position position="1"/>
    </location>
</feature>
<proteinExistence type="predicted"/>
<feature type="non-terminal residue" evidence="1">
    <location>
        <position position="398"/>
    </location>
</feature>
<evidence type="ECO:0000313" key="1">
    <source>
        <dbReference type="EMBL" id="GMR33106.1"/>
    </source>
</evidence>
<accession>A0AAN4Z393</accession>
<sequence>CKAAKQLYLDGMKFKLVKCDSVKGWQHRTDKNKQWANIDPSKKHNAEVTIECGCDEHLITGYDKLKIGANEIQCKNPGEKMMIGGIAYGKLKCDANDGWKVADAQPPIKTPIEEFAVACQKPCDKLLIPGVIANKMDYSNNILKCKEESEKLKYKDASGAEKKTSTLECKPDAKWEDNGTPLPFKSTDPLTGISCEVDPCNDKLITKTGSTPLADYNNKELKCSAGKKVQFDTSSTQYDKLTCTDRGWTTDGTTALSPAVTAIATITVKCEFPACASDFIQGLTAAMGYSNNILTCNKPYEKLKFKDASGADKQTSKLECKPDADWEDDGNPSSIKSTDKLTVTSCVIVPCHEGLIDKDGSTPPLIYDDSNKELTCPSGHKVQLDGYSELHVKLKCTD</sequence>
<organism evidence="1 2">
    <name type="scientific">Pristionchus mayeri</name>
    <dbReference type="NCBI Taxonomy" id="1317129"/>
    <lineage>
        <taxon>Eukaryota</taxon>
        <taxon>Metazoa</taxon>
        <taxon>Ecdysozoa</taxon>
        <taxon>Nematoda</taxon>
        <taxon>Chromadorea</taxon>
        <taxon>Rhabditida</taxon>
        <taxon>Rhabditina</taxon>
        <taxon>Diplogasteromorpha</taxon>
        <taxon>Diplogasteroidea</taxon>
        <taxon>Neodiplogasteridae</taxon>
        <taxon>Pristionchus</taxon>
    </lineage>
</organism>